<sequence>MHLSSAPLVAWGNAWLSGHVGLDEAVDAVERRGGPNLIGTVPAVDLPFDSGVPLRAALTRLRGLGLSAFRLALPTWGDPLGLVGPKELNQAAVEAREGVLVRLADRQVGLVPSADRRGSSYVGVSWTPYPANDALPQVPGLAEAEQALKLALIEAARAMEGVDDVAPFAPDVHRQLGELDGGGPSSLARGYPPRAHRVAEQAGRLARVVELADPSSGRGLTAHQATARSEGLRRLDAAVRRALVAAHGAIDLSDRGVPGR</sequence>
<evidence type="ECO:0000313" key="1">
    <source>
        <dbReference type="EMBL" id="NKZ00719.1"/>
    </source>
</evidence>
<proteinExistence type="predicted"/>
<evidence type="ECO:0000313" key="2">
    <source>
        <dbReference type="Proteomes" id="UP000553209"/>
    </source>
</evidence>
<gene>
    <name evidence="1" type="ORF">HGB44_24070</name>
</gene>
<keyword evidence="2" id="KW-1185">Reference proteome</keyword>
<protein>
    <submittedName>
        <fullName evidence="1">Uncharacterized protein</fullName>
    </submittedName>
</protein>
<comment type="caution">
    <text evidence="1">The sequence shown here is derived from an EMBL/GenBank/DDBJ whole genome shotgun (WGS) entry which is preliminary data.</text>
</comment>
<dbReference type="EMBL" id="JAAXPG010000026">
    <property type="protein sequence ID" value="NKZ00719.1"/>
    <property type="molecule type" value="Genomic_DNA"/>
</dbReference>
<dbReference type="RefSeq" id="WP_061083412.1">
    <property type="nucleotide sequence ID" value="NZ_JAAXPG010000026.1"/>
</dbReference>
<dbReference type="Proteomes" id="UP000553209">
    <property type="component" value="Unassembled WGS sequence"/>
</dbReference>
<reference evidence="1 2" key="1">
    <citation type="submission" date="2020-04" db="EMBL/GenBank/DDBJ databases">
        <title>MicrobeNet Type strains.</title>
        <authorList>
            <person name="Nicholson A.C."/>
        </authorList>
    </citation>
    <scope>NUCLEOTIDE SEQUENCE [LARGE SCALE GENOMIC DNA]</scope>
    <source>
        <strain evidence="1 2">ATCC 23612</strain>
    </source>
</reference>
<accession>A0A7X6RSJ7</accession>
<name>A0A7X6RSJ7_9ACTN</name>
<organism evidence="1 2">
    <name type="scientific">Nocardiopsis alborubida</name>
    <dbReference type="NCBI Taxonomy" id="146802"/>
    <lineage>
        <taxon>Bacteria</taxon>
        <taxon>Bacillati</taxon>
        <taxon>Actinomycetota</taxon>
        <taxon>Actinomycetes</taxon>
        <taxon>Streptosporangiales</taxon>
        <taxon>Nocardiopsidaceae</taxon>
        <taxon>Nocardiopsis</taxon>
    </lineage>
</organism>
<dbReference type="AlphaFoldDB" id="A0A7X6RSJ7"/>